<dbReference type="InParanoid" id="A0A2K1JZ05"/>
<dbReference type="Proteomes" id="UP000006727">
    <property type="component" value="Chromosome 10"/>
</dbReference>
<reference evidence="4" key="3">
    <citation type="submission" date="2020-12" db="UniProtKB">
        <authorList>
            <consortium name="EnsemblPlants"/>
        </authorList>
    </citation>
    <scope>IDENTIFICATION</scope>
</reference>
<sequence length="64" mass="6402">MASTSAVSSAMVVLAVIYSVAVMANAQATAPAPPPDNAASLLMPSFVASAMGVILTLFATRMLC</sequence>
<evidence type="ECO:0000256" key="2">
    <source>
        <dbReference type="SAM" id="SignalP"/>
    </source>
</evidence>
<accession>A0A2K1JZ05</accession>
<reference evidence="3 5" key="2">
    <citation type="journal article" date="2018" name="Plant J.">
        <title>The Physcomitrella patens chromosome-scale assembly reveals moss genome structure and evolution.</title>
        <authorList>
            <person name="Lang D."/>
            <person name="Ullrich K.K."/>
            <person name="Murat F."/>
            <person name="Fuchs J."/>
            <person name="Jenkins J."/>
            <person name="Haas F.B."/>
            <person name="Piednoel M."/>
            <person name="Gundlach H."/>
            <person name="Van Bel M."/>
            <person name="Meyberg R."/>
            <person name="Vives C."/>
            <person name="Morata J."/>
            <person name="Symeonidi A."/>
            <person name="Hiss M."/>
            <person name="Muchero W."/>
            <person name="Kamisugi Y."/>
            <person name="Saleh O."/>
            <person name="Blanc G."/>
            <person name="Decker E.L."/>
            <person name="van Gessel N."/>
            <person name="Grimwood J."/>
            <person name="Hayes R.D."/>
            <person name="Graham S.W."/>
            <person name="Gunter L.E."/>
            <person name="McDaniel S.F."/>
            <person name="Hoernstein S.N.W."/>
            <person name="Larsson A."/>
            <person name="Li F.W."/>
            <person name="Perroud P.F."/>
            <person name="Phillips J."/>
            <person name="Ranjan P."/>
            <person name="Rokshar D.S."/>
            <person name="Rothfels C.J."/>
            <person name="Schneider L."/>
            <person name="Shu S."/>
            <person name="Stevenson D.W."/>
            <person name="Thummler F."/>
            <person name="Tillich M."/>
            <person name="Villarreal Aguilar J.C."/>
            <person name="Widiez T."/>
            <person name="Wong G.K."/>
            <person name="Wymore A."/>
            <person name="Zhang Y."/>
            <person name="Zimmer A.D."/>
            <person name="Quatrano R.S."/>
            <person name="Mayer K.F.X."/>
            <person name="Goodstein D."/>
            <person name="Casacuberta J.M."/>
            <person name="Vandepoele K."/>
            <person name="Reski R."/>
            <person name="Cuming A.C."/>
            <person name="Tuskan G.A."/>
            <person name="Maumus F."/>
            <person name="Salse J."/>
            <person name="Schmutz J."/>
            <person name="Rensing S.A."/>
        </authorList>
    </citation>
    <scope>NUCLEOTIDE SEQUENCE [LARGE SCALE GENOMIC DNA]</scope>
    <source>
        <strain evidence="4 5">cv. Gransden 2004</strain>
    </source>
</reference>
<dbReference type="Gramene" id="Pp3c10_14640V3.1">
    <property type="protein sequence ID" value="Pp3c10_14640V3.1"/>
    <property type="gene ID" value="Pp3c10_14640"/>
</dbReference>
<gene>
    <name evidence="3" type="ORF">PHYPA_013888</name>
</gene>
<organism evidence="3">
    <name type="scientific">Physcomitrium patens</name>
    <name type="common">Spreading-leaved earth moss</name>
    <name type="synonym">Physcomitrella patens</name>
    <dbReference type="NCBI Taxonomy" id="3218"/>
    <lineage>
        <taxon>Eukaryota</taxon>
        <taxon>Viridiplantae</taxon>
        <taxon>Streptophyta</taxon>
        <taxon>Embryophyta</taxon>
        <taxon>Bryophyta</taxon>
        <taxon>Bryophytina</taxon>
        <taxon>Bryopsida</taxon>
        <taxon>Funariidae</taxon>
        <taxon>Funariales</taxon>
        <taxon>Funariaceae</taxon>
        <taxon>Physcomitrium</taxon>
    </lineage>
</organism>
<protein>
    <submittedName>
        <fullName evidence="3 4">Uncharacterized protein</fullName>
    </submittedName>
</protein>
<dbReference type="PaxDb" id="3218-PP1S322_29V6.1"/>
<dbReference type="EMBL" id="ABEU02000010">
    <property type="protein sequence ID" value="PNR46768.1"/>
    <property type="molecule type" value="Genomic_DNA"/>
</dbReference>
<keyword evidence="1" id="KW-0472">Membrane</keyword>
<evidence type="ECO:0000256" key="1">
    <source>
        <dbReference type="SAM" id="Phobius"/>
    </source>
</evidence>
<evidence type="ECO:0000313" key="4">
    <source>
        <dbReference type="EnsemblPlants" id="Pp3c10_14640V3.1"/>
    </source>
</evidence>
<keyword evidence="5" id="KW-1185">Reference proteome</keyword>
<feature type="transmembrane region" description="Helical" evidence="1">
    <location>
        <begin position="38"/>
        <end position="59"/>
    </location>
</feature>
<evidence type="ECO:0000313" key="5">
    <source>
        <dbReference type="Proteomes" id="UP000006727"/>
    </source>
</evidence>
<keyword evidence="1" id="KW-0812">Transmembrane</keyword>
<reference evidence="3 5" key="1">
    <citation type="journal article" date="2008" name="Science">
        <title>The Physcomitrella genome reveals evolutionary insights into the conquest of land by plants.</title>
        <authorList>
            <person name="Rensing S."/>
            <person name="Lang D."/>
            <person name="Zimmer A."/>
            <person name="Terry A."/>
            <person name="Salamov A."/>
            <person name="Shapiro H."/>
            <person name="Nishiyama T."/>
            <person name="Perroud P.-F."/>
            <person name="Lindquist E."/>
            <person name="Kamisugi Y."/>
            <person name="Tanahashi T."/>
            <person name="Sakakibara K."/>
            <person name="Fujita T."/>
            <person name="Oishi K."/>
            <person name="Shin-I T."/>
            <person name="Kuroki Y."/>
            <person name="Toyoda A."/>
            <person name="Suzuki Y."/>
            <person name="Hashimoto A."/>
            <person name="Yamaguchi K."/>
            <person name="Sugano A."/>
            <person name="Kohara Y."/>
            <person name="Fujiyama A."/>
            <person name="Anterola A."/>
            <person name="Aoki S."/>
            <person name="Ashton N."/>
            <person name="Barbazuk W.B."/>
            <person name="Barker E."/>
            <person name="Bennetzen J."/>
            <person name="Bezanilla M."/>
            <person name="Blankenship R."/>
            <person name="Cho S.H."/>
            <person name="Dutcher S."/>
            <person name="Estelle M."/>
            <person name="Fawcett J.A."/>
            <person name="Gundlach H."/>
            <person name="Hanada K."/>
            <person name="Heyl A."/>
            <person name="Hicks K.A."/>
            <person name="Hugh J."/>
            <person name="Lohr M."/>
            <person name="Mayer K."/>
            <person name="Melkozernov A."/>
            <person name="Murata T."/>
            <person name="Nelson D."/>
            <person name="Pils B."/>
            <person name="Prigge M."/>
            <person name="Reiss B."/>
            <person name="Renner T."/>
            <person name="Rombauts S."/>
            <person name="Rushton P."/>
            <person name="Sanderfoot A."/>
            <person name="Schween G."/>
            <person name="Shiu S.-H."/>
            <person name="Stueber K."/>
            <person name="Theodoulou F.L."/>
            <person name="Tu H."/>
            <person name="Van de Peer Y."/>
            <person name="Verrier P.J."/>
            <person name="Waters E."/>
            <person name="Wood A."/>
            <person name="Yang L."/>
            <person name="Cove D."/>
            <person name="Cuming A."/>
            <person name="Hasebe M."/>
            <person name="Lucas S."/>
            <person name="Mishler D.B."/>
            <person name="Reski R."/>
            <person name="Grigoriev I."/>
            <person name="Quatrano R.S."/>
            <person name="Boore J.L."/>
        </authorList>
    </citation>
    <scope>NUCLEOTIDE SEQUENCE [LARGE SCALE GENOMIC DNA]</scope>
    <source>
        <strain evidence="4 5">cv. Gransden 2004</strain>
    </source>
</reference>
<keyword evidence="1" id="KW-1133">Transmembrane helix</keyword>
<feature type="signal peptide" evidence="2">
    <location>
        <begin position="1"/>
        <end position="26"/>
    </location>
</feature>
<dbReference type="AlphaFoldDB" id="A0A2K1JZ05"/>
<keyword evidence="2" id="KW-0732">Signal</keyword>
<proteinExistence type="predicted"/>
<name>A0A2K1JZ05_PHYPA</name>
<evidence type="ECO:0000313" key="3">
    <source>
        <dbReference type="EMBL" id="PNR46768.1"/>
    </source>
</evidence>
<feature type="chain" id="PRO_5036319002" evidence="2">
    <location>
        <begin position="27"/>
        <end position="64"/>
    </location>
</feature>
<dbReference type="EnsemblPlants" id="Pp3c10_14640V3.1">
    <property type="protein sequence ID" value="Pp3c10_14640V3.1"/>
    <property type="gene ID" value="Pp3c10_14640"/>
</dbReference>